<feature type="transmembrane region" description="Helical" evidence="1">
    <location>
        <begin position="347"/>
        <end position="372"/>
    </location>
</feature>
<feature type="transmembrane region" description="Helical" evidence="1">
    <location>
        <begin position="70"/>
        <end position="92"/>
    </location>
</feature>
<dbReference type="PANTHER" id="PTHR34814:SF1">
    <property type="entry name" value="NITROSOGUANIDINE RESISTANCE PROTEIN SNG1"/>
    <property type="match status" value="1"/>
</dbReference>
<dbReference type="PANTHER" id="PTHR34814">
    <property type="entry name" value="NITROSOGUANIDINE RESISTANCE PROTEIN SNG1"/>
    <property type="match status" value="1"/>
</dbReference>
<dbReference type="GO" id="GO:0016020">
    <property type="term" value="C:membrane"/>
    <property type="evidence" value="ECO:0007669"/>
    <property type="project" value="TreeGrafter"/>
</dbReference>
<feature type="transmembrane region" description="Helical" evidence="1">
    <location>
        <begin position="263"/>
        <end position="287"/>
    </location>
</feature>
<sequence length="431" mass="47381">MPFEPSVPLSTSDSTLHVGFTSLGASAMAYGGSNTTPVSISLPEKEKPPIRVGFFDAKIADIRKKYLAEFLPGCIALSLAIFGFFSIFWGALYKAPARALDGIVVDFDGGVIGLNVSRALVSDSVTQLGEMRWRVVSAEQYPGGIEELSNAIREQHSWAAIAICANATQRLETALLSRNASYDGTEAITFIAAEARNENAYRNLIRPSAQAALQSIAETFAIEFAGQQVVSNSANMAVLLAEAPQVITKPISYKINNITPFDIPVATALTFVGLIFLLIISFFVVLLNYYARERVHLDDHLTTRSLIMLRMVTTVGAYFWLSLMYACHSLAFKVDLTRKFGHGGFPVFWMLSFSGMLACGLALESLMALLTIDFMPFFLLFWIICNLSVTILPIEVLPVVYRYGYVAPFYNLSHAARCILFGTKNTGEMIY</sequence>
<evidence type="ECO:0000313" key="4">
    <source>
        <dbReference type="Proteomes" id="UP001213000"/>
    </source>
</evidence>
<gene>
    <name evidence="3" type="ORF">NP233_g6063</name>
</gene>
<keyword evidence="1" id="KW-0812">Transmembrane</keyword>
<feature type="transmembrane region" description="Helical" evidence="1">
    <location>
        <begin position="378"/>
        <end position="401"/>
    </location>
</feature>
<evidence type="ECO:0000256" key="1">
    <source>
        <dbReference type="SAM" id="Phobius"/>
    </source>
</evidence>
<protein>
    <recommendedName>
        <fullName evidence="2">DUF3533 domain-containing protein</fullName>
    </recommendedName>
</protein>
<feature type="transmembrane region" description="Helical" evidence="1">
    <location>
        <begin position="307"/>
        <end position="326"/>
    </location>
</feature>
<dbReference type="InterPro" id="IPR053001">
    <property type="entry name" value="MNNG_permease-like"/>
</dbReference>
<reference evidence="3" key="1">
    <citation type="submission" date="2022-07" db="EMBL/GenBank/DDBJ databases">
        <title>Genome Sequence of Leucocoprinus birnbaumii.</title>
        <authorList>
            <person name="Buettner E."/>
        </authorList>
    </citation>
    <scope>NUCLEOTIDE SEQUENCE</scope>
    <source>
        <strain evidence="3">VT141</strain>
    </source>
</reference>
<dbReference type="EMBL" id="JANIEX010000380">
    <property type="protein sequence ID" value="KAJ3567909.1"/>
    <property type="molecule type" value="Genomic_DNA"/>
</dbReference>
<proteinExistence type="predicted"/>
<keyword evidence="1" id="KW-0472">Membrane</keyword>
<name>A0AAD5VRR2_9AGAR</name>
<dbReference type="AlphaFoldDB" id="A0AAD5VRR2"/>
<keyword evidence="1" id="KW-1133">Transmembrane helix</keyword>
<evidence type="ECO:0000259" key="2">
    <source>
        <dbReference type="Pfam" id="PF12051"/>
    </source>
</evidence>
<evidence type="ECO:0000313" key="3">
    <source>
        <dbReference type="EMBL" id="KAJ3567909.1"/>
    </source>
</evidence>
<feature type="domain" description="DUF3533" evidence="2">
    <location>
        <begin position="74"/>
        <end position="429"/>
    </location>
</feature>
<comment type="caution">
    <text evidence="3">The sequence shown here is derived from an EMBL/GenBank/DDBJ whole genome shotgun (WGS) entry which is preliminary data.</text>
</comment>
<dbReference type="Proteomes" id="UP001213000">
    <property type="component" value="Unassembled WGS sequence"/>
</dbReference>
<organism evidence="3 4">
    <name type="scientific">Leucocoprinus birnbaumii</name>
    <dbReference type="NCBI Taxonomy" id="56174"/>
    <lineage>
        <taxon>Eukaryota</taxon>
        <taxon>Fungi</taxon>
        <taxon>Dikarya</taxon>
        <taxon>Basidiomycota</taxon>
        <taxon>Agaricomycotina</taxon>
        <taxon>Agaricomycetes</taxon>
        <taxon>Agaricomycetidae</taxon>
        <taxon>Agaricales</taxon>
        <taxon>Agaricineae</taxon>
        <taxon>Agaricaceae</taxon>
        <taxon>Leucocoprinus</taxon>
    </lineage>
</organism>
<dbReference type="Pfam" id="PF12051">
    <property type="entry name" value="DUF3533"/>
    <property type="match status" value="1"/>
</dbReference>
<accession>A0AAD5VRR2</accession>
<dbReference type="InterPro" id="IPR022703">
    <property type="entry name" value="DUF3533"/>
</dbReference>
<keyword evidence="4" id="KW-1185">Reference proteome</keyword>